<dbReference type="EMBL" id="LR797474">
    <property type="protein sequence ID" value="CAB4219101.1"/>
    <property type="molecule type" value="Genomic_DNA"/>
</dbReference>
<accession>A0A6J5SWU4</accession>
<name>A0A6J5SWU4_9CAUD</name>
<proteinExistence type="predicted"/>
<sequence>MEIRLTTTESEEIFHTALCNALGYVQGYGIELDFFKQDYERASSALKKESPGTQICYEDVLLRLLKDGKELTMVDHECDGEYTRSISIKDVHERVSKTPIRHLMNMINEEDDAETADVVLQTVFFEDVIFG</sequence>
<evidence type="ECO:0000313" key="1">
    <source>
        <dbReference type="EMBL" id="CAB4219101.1"/>
    </source>
</evidence>
<protein>
    <submittedName>
        <fullName evidence="1">Uncharacterized protein</fullName>
    </submittedName>
</protein>
<gene>
    <name evidence="1" type="ORF">UFOVP1604_184</name>
</gene>
<reference evidence="1" key="1">
    <citation type="submission" date="2020-05" db="EMBL/GenBank/DDBJ databases">
        <authorList>
            <person name="Chiriac C."/>
            <person name="Salcher M."/>
            <person name="Ghai R."/>
            <person name="Kavagutti S V."/>
        </authorList>
    </citation>
    <scope>NUCLEOTIDE SEQUENCE</scope>
</reference>
<organism evidence="1">
    <name type="scientific">uncultured Caudovirales phage</name>
    <dbReference type="NCBI Taxonomy" id="2100421"/>
    <lineage>
        <taxon>Viruses</taxon>
        <taxon>Duplodnaviria</taxon>
        <taxon>Heunggongvirae</taxon>
        <taxon>Uroviricota</taxon>
        <taxon>Caudoviricetes</taxon>
        <taxon>Peduoviridae</taxon>
        <taxon>Maltschvirus</taxon>
        <taxon>Maltschvirus maltsch</taxon>
    </lineage>
</organism>